<evidence type="ECO:0000256" key="3">
    <source>
        <dbReference type="ARBA" id="ARBA00023125"/>
    </source>
</evidence>
<keyword evidence="4" id="KW-0804">Transcription</keyword>
<dbReference type="InterPro" id="IPR036390">
    <property type="entry name" value="WH_DNA-bd_sf"/>
</dbReference>
<keyword evidence="9" id="KW-1185">Reference proteome</keyword>
<dbReference type="InterPro" id="IPR000847">
    <property type="entry name" value="LysR_HTH_N"/>
</dbReference>
<dbReference type="SUPFAM" id="SSF46785">
    <property type="entry name" value="Winged helix' DNA-binding domain"/>
    <property type="match status" value="1"/>
</dbReference>
<accession>A0AAQ1MG80</accession>
<dbReference type="EMBL" id="WWVX01000001">
    <property type="protein sequence ID" value="MZL68352.1"/>
    <property type="molecule type" value="Genomic_DNA"/>
</dbReference>
<dbReference type="EMBL" id="FQVY01000006">
    <property type="protein sequence ID" value="SHG63936.1"/>
    <property type="molecule type" value="Genomic_DNA"/>
</dbReference>
<evidence type="ECO:0000256" key="1">
    <source>
        <dbReference type="ARBA" id="ARBA00009437"/>
    </source>
</evidence>
<dbReference type="PANTHER" id="PTHR30126">
    <property type="entry name" value="HTH-TYPE TRANSCRIPTIONAL REGULATOR"/>
    <property type="match status" value="1"/>
</dbReference>
<dbReference type="InterPro" id="IPR036388">
    <property type="entry name" value="WH-like_DNA-bd_sf"/>
</dbReference>
<keyword evidence="3 7" id="KW-0238">DNA-binding</keyword>
<dbReference type="PANTHER" id="PTHR30126:SF64">
    <property type="entry name" value="HTH-TYPE TRANSCRIPTIONAL REGULATOR CITR"/>
    <property type="match status" value="1"/>
</dbReference>
<evidence type="ECO:0000313" key="8">
    <source>
        <dbReference type="Proteomes" id="UP000184089"/>
    </source>
</evidence>
<protein>
    <submittedName>
        <fullName evidence="7">DNA-binding transcriptional regulator, LysR family</fullName>
    </submittedName>
    <submittedName>
        <fullName evidence="6">LysR family transcriptional regulator</fullName>
    </submittedName>
</protein>
<proteinExistence type="inferred from homology"/>
<sequence length="296" mass="33468">MEVKLEHYRVFREVARQGGFSAAAGKLFVSQSAVSQTVKHLESQLGVPLFDRRGKRLSLTSEGELLYGYVDAALKTLEQGQQSLREQQNLEQGQLRVGVSDTISRFVILGQLERFHREYPHIQLVIQNGTSIEAVEMLAEHSVDLAFVNSPVRDQRVEEHRFFRVHDVFLAGPRYPLPQRPLVAAEVAALPLILLERKSNARRLVDDWFAAQGLPISPEIELGSHDLLLDFARIGLGVCCAIEEFAEDYLRRGLVVKLPVDFSLPPRHISWCKLRDVSLSPSAKRFVDFIGGRYGW</sequence>
<comment type="caution">
    <text evidence="7">The sequence shown here is derived from an EMBL/GenBank/DDBJ whole genome shotgun (WGS) entry which is preliminary data.</text>
</comment>
<reference evidence="6 9" key="3">
    <citation type="journal article" date="2019" name="Nat. Med.">
        <title>A library of human gut bacterial isolates paired with longitudinal multiomics data enables mechanistic microbiome research.</title>
        <authorList>
            <person name="Poyet M."/>
            <person name="Groussin M."/>
            <person name="Gibbons S.M."/>
            <person name="Avila-Pacheco J."/>
            <person name="Jiang X."/>
            <person name="Kearney S.M."/>
            <person name="Perrotta A.R."/>
            <person name="Berdy B."/>
            <person name="Zhao S."/>
            <person name="Lieberman T.D."/>
            <person name="Swanson P.K."/>
            <person name="Smith M."/>
            <person name="Roesemann S."/>
            <person name="Alexander J.E."/>
            <person name="Rich S.A."/>
            <person name="Livny J."/>
            <person name="Vlamakis H."/>
            <person name="Clish C."/>
            <person name="Bullock K."/>
            <person name="Deik A."/>
            <person name="Scott J."/>
            <person name="Pierce K.A."/>
            <person name="Xavier R.J."/>
            <person name="Alm E.J."/>
        </authorList>
    </citation>
    <scope>NUCLEOTIDE SEQUENCE [LARGE SCALE GENOMIC DNA]</scope>
    <source>
        <strain evidence="6 9">BIOML-A2</strain>
    </source>
</reference>
<evidence type="ECO:0000313" key="9">
    <source>
        <dbReference type="Proteomes" id="UP000474718"/>
    </source>
</evidence>
<evidence type="ECO:0000259" key="5">
    <source>
        <dbReference type="PROSITE" id="PS50931"/>
    </source>
</evidence>
<dbReference type="Gene3D" id="3.40.190.290">
    <property type="match status" value="1"/>
</dbReference>
<dbReference type="InterPro" id="IPR005119">
    <property type="entry name" value="LysR_subst-bd"/>
</dbReference>
<organism evidence="7 8">
    <name type="scientific">Bittarella massiliensis</name>
    <name type="common">ex Durand et al. 2017</name>
    <dbReference type="NCBI Taxonomy" id="1720313"/>
    <lineage>
        <taxon>Bacteria</taxon>
        <taxon>Bacillati</taxon>
        <taxon>Bacillota</taxon>
        <taxon>Clostridia</taxon>
        <taxon>Eubacteriales</taxon>
        <taxon>Oscillospiraceae</taxon>
        <taxon>Bittarella (ex Durand et al. 2017)</taxon>
    </lineage>
</organism>
<reference evidence="7" key="1">
    <citation type="submission" date="2016-11" db="EMBL/GenBank/DDBJ databases">
        <authorList>
            <person name="Varghese N."/>
            <person name="Submissions S."/>
        </authorList>
    </citation>
    <scope>NUCLEOTIDE SEQUENCE</scope>
    <source>
        <strain evidence="7">DSM 4029</strain>
    </source>
</reference>
<dbReference type="Proteomes" id="UP000474718">
    <property type="component" value="Unassembled WGS sequence"/>
</dbReference>
<dbReference type="Gene3D" id="1.10.10.10">
    <property type="entry name" value="Winged helix-like DNA-binding domain superfamily/Winged helix DNA-binding domain"/>
    <property type="match status" value="1"/>
</dbReference>
<dbReference type="Pfam" id="PF00126">
    <property type="entry name" value="HTH_1"/>
    <property type="match status" value="1"/>
</dbReference>
<dbReference type="GO" id="GO:0000976">
    <property type="term" value="F:transcription cis-regulatory region binding"/>
    <property type="evidence" value="ECO:0007669"/>
    <property type="project" value="TreeGrafter"/>
</dbReference>
<dbReference type="PROSITE" id="PS50931">
    <property type="entry name" value="HTH_LYSR"/>
    <property type="match status" value="1"/>
</dbReference>
<dbReference type="CDD" id="cd05466">
    <property type="entry name" value="PBP2_LTTR_substrate"/>
    <property type="match status" value="1"/>
</dbReference>
<evidence type="ECO:0000313" key="7">
    <source>
        <dbReference type="EMBL" id="SHG63936.1"/>
    </source>
</evidence>
<reference evidence="8" key="2">
    <citation type="submission" date="2016-11" db="EMBL/GenBank/DDBJ databases">
        <authorList>
            <person name="Jaros S."/>
            <person name="Januszkiewicz K."/>
            <person name="Wedrychowicz H."/>
        </authorList>
    </citation>
    <scope>NUCLEOTIDE SEQUENCE [LARGE SCALE GENOMIC DNA]</scope>
    <source>
        <strain evidence="8">DSM 4029</strain>
    </source>
</reference>
<keyword evidence="2" id="KW-0805">Transcription regulation</keyword>
<evidence type="ECO:0000256" key="4">
    <source>
        <dbReference type="ARBA" id="ARBA00023163"/>
    </source>
</evidence>
<name>A0AAQ1MG80_9FIRM</name>
<evidence type="ECO:0000313" key="6">
    <source>
        <dbReference type="EMBL" id="MZL68352.1"/>
    </source>
</evidence>
<dbReference type="GO" id="GO:0003700">
    <property type="term" value="F:DNA-binding transcription factor activity"/>
    <property type="evidence" value="ECO:0007669"/>
    <property type="project" value="InterPro"/>
</dbReference>
<dbReference type="FunFam" id="1.10.10.10:FF:000001">
    <property type="entry name" value="LysR family transcriptional regulator"/>
    <property type="match status" value="1"/>
</dbReference>
<comment type="similarity">
    <text evidence="1">Belongs to the LysR transcriptional regulatory family.</text>
</comment>
<evidence type="ECO:0000256" key="2">
    <source>
        <dbReference type="ARBA" id="ARBA00023015"/>
    </source>
</evidence>
<gene>
    <name evidence="6" type="ORF">GT747_01000</name>
    <name evidence="7" type="ORF">SAMN05444424_2892</name>
</gene>
<feature type="domain" description="HTH lysR-type" evidence="5">
    <location>
        <begin position="3"/>
        <end position="60"/>
    </location>
</feature>
<dbReference type="Pfam" id="PF03466">
    <property type="entry name" value="LysR_substrate"/>
    <property type="match status" value="1"/>
</dbReference>
<dbReference type="AlphaFoldDB" id="A0AAQ1MG80"/>
<dbReference type="SUPFAM" id="SSF53850">
    <property type="entry name" value="Periplasmic binding protein-like II"/>
    <property type="match status" value="1"/>
</dbReference>
<dbReference type="RefSeq" id="WP_021661351.1">
    <property type="nucleotide sequence ID" value="NZ_FQVY01000006.1"/>
</dbReference>
<dbReference type="PRINTS" id="PR00039">
    <property type="entry name" value="HTHLYSR"/>
</dbReference>
<dbReference type="Proteomes" id="UP000184089">
    <property type="component" value="Unassembled WGS sequence"/>
</dbReference>